<dbReference type="AlphaFoldDB" id="A0A6V7WSM5"/>
<dbReference type="OrthoDB" id="10043580at2759"/>
<reference evidence="2 3" key="1">
    <citation type="submission" date="2020-08" db="EMBL/GenBank/DDBJ databases">
        <authorList>
            <person name="Koutsovoulos G."/>
            <person name="Danchin GJ E."/>
        </authorList>
    </citation>
    <scope>NUCLEOTIDE SEQUENCE [LARGE SCALE GENOMIC DNA]</scope>
</reference>
<feature type="compositionally biased region" description="Basic and acidic residues" evidence="1">
    <location>
        <begin position="99"/>
        <end position="109"/>
    </location>
</feature>
<protein>
    <submittedName>
        <fullName evidence="2">Uncharacterized protein</fullName>
    </submittedName>
</protein>
<feature type="compositionally biased region" description="Basic and acidic residues" evidence="1">
    <location>
        <begin position="132"/>
        <end position="156"/>
    </location>
</feature>
<organism evidence="2 3">
    <name type="scientific">Meloidogyne enterolobii</name>
    <name type="common">Root-knot nematode worm</name>
    <name type="synonym">Meloidogyne mayaguensis</name>
    <dbReference type="NCBI Taxonomy" id="390850"/>
    <lineage>
        <taxon>Eukaryota</taxon>
        <taxon>Metazoa</taxon>
        <taxon>Ecdysozoa</taxon>
        <taxon>Nematoda</taxon>
        <taxon>Chromadorea</taxon>
        <taxon>Rhabditida</taxon>
        <taxon>Tylenchina</taxon>
        <taxon>Tylenchomorpha</taxon>
        <taxon>Tylenchoidea</taxon>
        <taxon>Meloidogynidae</taxon>
        <taxon>Meloidogyninae</taxon>
        <taxon>Meloidogyne</taxon>
    </lineage>
</organism>
<sequence length="210" mass="23925">MTRVRHGPGSRPLFSLLPFKPQLSDQYEPLIIFSLSIKGQLKFGSKSNGQGTVAPLNGGVLFLPDSESISRHFLAFLDFTLAWGESGQGPLPKFQVEFTKEDEEKSEHSGDDEDDIRNVPAERRPQIVVLEPGKDLTTEQLQKEIDKKREEDDKQKILQGKITFRKPEKRSLDSSESKEEIDKKKSMKEQSSREPVHKRLLSFGDEDEEE</sequence>
<dbReference type="EMBL" id="CAJEWN010000784">
    <property type="protein sequence ID" value="CAD2190055.1"/>
    <property type="molecule type" value="Genomic_DNA"/>
</dbReference>
<accession>A0A6V7WSM5</accession>
<proteinExistence type="predicted"/>
<dbReference type="PANTHER" id="PTHR31195:SF2">
    <property type="entry name" value="GEO02494P1"/>
    <property type="match status" value="1"/>
</dbReference>
<dbReference type="PANTHER" id="PTHR31195">
    <property type="entry name" value="GEO02494P1"/>
    <property type="match status" value="1"/>
</dbReference>
<feature type="region of interest" description="Disordered" evidence="1">
    <location>
        <begin position="99"/>
        <end position="210"/>
    </location>
</feature>
<gene>
    <name evidence="2" type="ORF">MENT_LOCUS42813</name>
</gene>
<evidence type="ECO:0000313" key="2">
    <source>
        <dbReference type="EMBL" id="CAD2190055.1"/>
    </source>
</evidence>
<name>A0A6V7WSM5_MELEN</name>
<evidence type="ECO:0000256" key="1">
    <source>
        <dbReference type="SAM" id="MobiDB-lite"/>
    </source>
</evidence>
<evidence type="ECO:0000313" key="3">
    <source>
        <dbReference type="Proteomes" id="UP000580250"/>
    </source>
</evidence>
<feature type="compositionally biased region" description="Basic and acidic residues" evidence="1">
    <location>
        <begin position="116"/>
        <end position="125"/>
    </location>
</feature>
<dbReference type="InterPro" id="IPR040219">
    <property type="entry name" value="KIAA1143-like"/>
</dbReference>
<feature type="compositionally biased region" description="Basic and acidic residues" evidence="1">
    <location>
        <begin position="165"/>
        <end position="197"/>
    </location>
</feature>
<dbReference type="Proteomes" id="UP000580250">
    <property type="component" value="Unassembled WGS sequence"/>
</dbReference>
<comment type="caution">
    <text evidence="2">The sequence shown here is derived from an EMBL/GenBank/DDBJ whole genome shotgun (WGS) entry which is preliminary data.</text>
</comment>